<organism evidence="2 3">
    <name type="scientific">Streptomyces actuosus</name>
    <dbReference type="NCBI Taxonomy" id="1885"/>
    <lineage>
        <taxon>Bacteria</taxon>
        <taxon>Bacillati</taxon>
        <taxon>Actinomycetota</taxon>
        <taxon>Actinomycetes</taxon>
        <taxon>Kitasatosporales</taxon>
        <taxon>Streptomycetaceae</taxon>
        <taxon>Streptomyces</taxon>
    </lineage>
</organism>
<protein>
    <recommendedName>
        <fullName evidence="4">Secreted protein</fullName>
    </recommendedName>
</protein>
<feature type="signal peptide" evidence="1">
    <location>
        <begin position="1"/>
        <end position="20"/>
    </location>
</feature>
<gene>
    <name evidence="2" type="ORF">JS756_32350</name>
</gene>
<evidence type="ECO:0008006" key="4">
    <source>
        <dbReference type="Google" id="ProtNLM"/>
    </source>
</evidence>
<evidence type="ECO:0000313" key="2">
    <source>
        <dbReference type="EMBL" id="MBN0048700.1"/>
    </source>
</evidence>
<feature type="chain" id="PRO_5046031244" description="Secreted protein" evidence="1">
    <location>
        <begin position="21"/>
        <end position="412"/>
    </location>
</feature>
<dbReference type="RefSeq" id="WP_205386829.1">
    <property type="nucleotide sequence ID" value="NZ_JAFFZS010000045.1"/>
</dbReference>
<sequence>MLVVLSSLAALIWGSQQAVAADSPTINDTGKLFTSKGASGFVLYPREMPGVDEGQRARSVIEGAEAKGVVTRVSSLSVAQSKQHIGRGLCHTTGINGTFKYNGFCWDETDDNTSAWSNGWHPQGLTASHDADPSGTIDGHHLYMATWYYGVSGDDRNKKARVSILESTGTEWTYGHVLLVRPTGSRANPQFTSVGDVHADGMVWYGNRLFVANGGELQIYDLNHLWKVNSISGGSGISGGTSAAEYHQWALPMVARYSNRTKAQQDAAAPDKRSNMNCDGAVACLSSLSLDRSVSPPRLVSGRYGNAERTEPLDVIRWPLEYIGEGGTSPITATAAYSAPVHGLQGVATDGTYYYLSAMCDTGYMGVADPTNSDAYYCIWQAKPGGLYRSSPVRRPSPRTCPTRSPRAACGV</sequence>
<accession>A0ABS2VZX5</accession>
<evidence type="ECO:0000313" key="3">
    <source>
        <dbReference type="Proteomes" id="UP000788262"/>
    </source>
</evidence>
<proteinExistence type="predicted"/>
<dbReference type="EMBL" id="JAFFZS010000045">
    <property type="protein sequence ID" value="MBN0048700.1"/>
    <property type="molecule type" value="Genomic_DNA"/>
</dbReference>
<name>A0ABS2VZX5_STRAS</name>
<dbReference type="Proteomes" id="UP000788262">
    <property type="component" value="Unassembled WGS sequence"/>
</dbReference>
<reference evidence="2 3" key="1">
    <citation type="submission" date="2021-02" db="EMBL/GenBank/DDBJ databases">
        <title>Whole genome sequencing of Streptomyces actuosus VRA1.</title>
        <authorList>
            <person name="Sen G."/>
            <person name="Sen A."/>
        </authorList>
    </citation>
    <scope>NUCLEOTIDE SEQUENCE [LARGE SCALE GENOMIC DNA]</scope>
    <source>
        <strain evidence="2 3">VRA1</strain>
    </source>
</reference>
<comment type="caution">
    <text evidence="2">The sequence shown here is derived from an EMBL/GenBank/DDBJ whole genome shotgun (WGS) entry which is preliminary data.</text>
</comment>
<evidence type="ECO:0000256" key="1">
    <source>
        <dbReference type="SAM" id="SignalP"/>
    </source>
</evidence>
<keyword evidence="1" id="KW-0732">Signal</keyword>
<keyword evidence="3" id="KW-1185">Reference proteome</keyword>